<dbReference type="InterPro" id="IPR023210">
    <property type="entry name" value="NADP_OxRdtase_dom"/>
</dbReference>
<evidence type="ECO:0000256" key="1">
    <source>
        <dbReference type="ARBA" id="ARBA00023002"/>
    </source>
</evidence>
<protein>
    <recommendedName>
        <fullName evidence="2">NADP-dependent oxidoreductase domain-containing protein</fullName>
    </recommendedName>
</protein>
<gene>
    <name evidence="3" type="ORF">LCGC14_1596210</name>
</gene>
<dbReference type="Gene3D" id="3.20.20.100">
    <property type="entry name" value="NADP-dependent oxidoreductase domain"/>
    <property type="match status" value="1"/>
</dbReference>
<dbReference type="EMBL" id="LAZR01012742">
    <property type="protein sequence ID" value="KKM25317.1"/>
    <property type="molecule type" value="Genomic_DNA"/>
</dbReference>
<dbReference type="AlphaFoldDB" id="A0A0F9ICX0"/>
<comment type="caution">
    <text evidence="3">The sequence shown here is derived from an EMBL/GenBank/DDBJ whole genome shotgun (WGS) entry which is preliminary data.</text>
</comment>
<dbReference type="GO" id="GO:0016491">
    <property type="term" value="F:oxidoreductase activity"/>
    <property type="evidence" value="ECO:0007669"/>
    <property type="project" value="UniProtKB-KW"/>
</dbReference>
<dbReference type="SUPFAM" id="SSF51430">
    <property type="entry name" value="NAD(P)-linked oxidoreductase"/>
    <property type="match status" value="1"/>
</dbReference>
<dbReference type="GO" id="GO:0005829">
    <property type="term" value="C:cytosol"/>
    <property type="evidence" value="ECO:0007669"/>
    <property type="project" value="TreeGrafter"/>
</dbReference>
<feature type="domain" description="NADP-dependent oxidoreductase" evidence="2">
    <location>
        <begin position="16"/>
        <end position="314"/>
    </location>
</feature>
<name>A0A0F9ICX0_9ZZZZ</name>
<dbReference type="Pfam" id="PF00248">
    <property type="entry name" value="Aldo_ket_red"/>
    <property type="match status" value="1"/>
</dbReference>
<proteinExistence type="predicted"/>
<dbReference type="InterPro" id="IPR020471">
    <property type="entry name" value="AKR"/>
</dbReference>
<dbReference type="PANTHER" id="PTHR43364:SF4">
    <property type="entry name" value="NAD(P)-LINKED OXIDOREDUCTASE SUPERFAMILY PROTEIN"/>
    <property type="match status" value="1"/>
</dbReference>
<accession>A0A0F9ICX0</accession>
<dbReference type="PRINTS" id="PR00069">
    <property type="entry name" value="ALDKETRDTASE"/>
</dbReference>
<dbReference type="InterPro" id="IPR050523">
    <property type="entry name" value="AKR_Detox_Biosynth"/>
</dbReference>
<sequence>MQYADISGIDKPVSRLIQGTVMLEPDDRDGTFELLDGVFELGCTAFDTAHVYGGGKAERVLGAWVNDRGVRDKVVIVDKGAHPNADRKRVTPFDITADLHDNLARLKSDYVDLFLLHRDDPDVPVGPIVEVLNEHVQAGLIRAFGGSNWSAARVAEANEYAESHGLIGFAASSPNHSLAIPSQMPWAGCISISGPEGQPDRQWYAQAQIPVLFWSSLAGGFFSGRFSRPTTETTTETTDDYFDELVQTCYCTDENFDRLEWAQRTAEQMGLSLPQVALAWVLAEPMNVFALVGCRTPEEFAANAAALDVELPADRPQ</sequence>
<keyword evidence="1" id="KW-0560">Oxidoreductase</keyword>
<evidence type="ECO:0000313" key="3">
    <source>
        <dbReference type="EMBL" id="KKM25317.1"/>
    </source>
</evidence>
<organism evidence="3">
    <name type="scientific">marine sediment metagenome</name>
    <dbReference type="NCBI Taxonomy" id="412755"/>
    <lineage>
        <taxon>unclassified sequences</taxon>
        <taxon>metagenomes</taxon>
        <taxon>ecological metagenomes</taxon>
    </lineage>
</organism>
<dbReference type="InterPro" id="IPR036812">
    <property type="entry name" value="NAD(P)_OxRdtase_dom_sf"/>
</dbReference>
<dbReference type="PANTHER" id="PTHR43364">
    <property type="entry name" value="NADH-SPECIFIC METHYLGLYOXAL REDUCTASE-RELATED"/>
    <property type="match status" value="1"/>
</dbReference>
<dbReference type="CDD" id="cd19082">
    <property type="entry name" value="AKR_AKR10A1_2"/>
    <property type="match status" value="1"/>
</dbReference>
<reference evidence="3" key="1">
    <citation type="journal article" date="2015" name="Nature">
        <title>Complex archaea that bridge the gap between prokaryotes and eukaryotes.</title>
        <authorList>
            <person name="Spang A."/>
            <person name="Saw J.H."/>
            <person name="Jorgensen S.L."/>
            <person name="Zaremba-Niedzwiedzka K."/>
            <person name="Martijn J."/>
            <person name="Lind A.E."/>
            <person name="van Eijk R."/>
            <person name="Schleper C."/>
            <person name="Guy L."/>
            <person name="Ettema T.J."/>
        </authorList>
    </citation>
    <scope>NUCLEOTIDE SEQUENCE</scope>
</reference>
<evidence type="ECO:0000259" key="2">
    <source>
        <dbReference type="Pfam" id="PF00248"/>
    </source>
</evidence>